<dbReference type="GeneID" id="8533111"/>
<feature type="domain" description="Cotton leaf-curl disease DNA-betaC1" evidence="1">
    <location>
        <begin position="20"/>
        <end position="102"/>
    </location>
</feature>
<sequence>MTPLNTMRNNSRKTHPKTMTIKHTTNKGIKFTIDAKLNECFKIIVQVTRTNRNIITKHTYTMYYGYGAILVPFDFNGLETQIRNTIEVMFHDIDHFKPEDMIGGNRCNHVREYRFHRITCTRTIQL</sequence>
<dbReference type="Proteomes" id="UP000201175">
    <property type="component" value="Segment"/>
</dbReference>
<gene>
    <name evidence="2" type="primary">C1</name>
</gene>
<dbReference type="OrthoDB" id="17520at10239"/>
<organism evidence="2 3">
    <name type="scientific">Vernonia yellow vein betasatellite</name>
    <dbReference type="NCBI Taxonomy" id="666635"/>
    <lineage>
        <taxon>Viruses</taxon>
        <taxon>Viruses incertae sedis</taxon>
        <taxon>Tolecusatellitidae</taxon>
        <taxon>Betasatellite</taxon>
        <taxon>Betasatellite verrnoniaflavi</taxon>
    </lineage>
</organism>
<dbReference type="KEGG" id="vg:8533111"/>
<accession>C9XIB2</accession>
<dbReference type="RefSeq" id="YP_003264271.1">
    <property type="nucleotide sequence ID" value="NC_013423.1"/>
</dbReference>
<evidence type="ECO:0000313" key="2">
    <source>
        <dbReference type="EMBL" id="CBA18271.1"/>
    </source>
</evidence>
<protein>
    <submittedName>
        <fullName evidence="2">C1 protein</fullName>
    </submittedName>
</protein>
<evidence type="ECO:0000313" key="3">
    <source>
        <dbReference type="Proteomes" id="UP000201175"/>
    </source>
</evidence>
<reference evidence="2 3" key="1">
    <citation type="journal article" date="2010" name="Virus Genes">
        <title>Molecular characterization of a distinct begomovirus species from Vernonia cinerea and its associated DNA-beta using the bacteriophage Phi 29 DNA polymerase.</title>
        <authorList>
            <person name="Packialakshmi R.M."/>
            <person name="Srivastava N."/>
            <person name="Girish K.R."/>
            <person name="Usha R."/>
        </authorList>
    </citation>
    <scope>NUCLEOTIDE SEQUENCE [LARGE SCALE GENOMIC DNA]</scope>
    <source>
        <strain evidence="2">Madurai</strain>
    </source>
</reference>
<evidence type="ECO:0000259" key="1">
    <source>
        <dbReference type="Pfam" id="PF09593"/>
    </source>
</evidence>
<dbReference type="EMBL" id="FN435836">
    <property type="protein sequence ID" value="CBA18271.1"/>
    <property type="molecule type" value="Genomic_DNA"/>
</dbReference>
<name>C9XIB2_9VIRU</name>
<dbReference type="InterPro" id="IPR018583">
    <property type="entry name" value="CLCuD_DNA-betaC1"/>
</dbReference>
<dbReference type="Pfam" id="PF09593">
    <property type="entry name" value="Pathogen_betaC1"/>
    <property type="match status" value="1"/>
</dbReference>
<keyword evidence="3" id="KW-1185">Reference proteome</keyword>
<proteinExistence type="predicted"/>